<evidence type="ECO:0000256" key="4">
    <source>
        <dbReference type="ARBA" id="ARBA00022968"/>
    </source>
</evidence>
<feature type="domain" description="Ketoreductase" evidence="8">
    <location>
        <begin position="48"/>
        <end position="233"/>
    </location>
</feature>
<keyword evidence="5" id="KW-0560">Oxidoreductase</keyword>
<dbReference type="RefSeq" id="XP_024930132.3">
    <property type="nucleotide sequence ID" value="XM_025074364.3"/>
</dbReference>
<reference evidence="9" key="1">
    <citation type="submission" date="2025-05" db="UniProtKB">
        <authorList>
            <consortium name="RefSeq"/>
        </authorList>
    </citation>
    <scope>NUCLEOTIDE SEQUENCE [LARGE SCALE GENOMIC DNA]</scope>
</reference>
<dbReference type="SMART" id="SM00822">
    <property type="entry name" value="PKS_KR"/>
    <property type="match status" value="1"/>
</dbReference>
<keyword evidence="3" id="KW-0521">NADP</keyword>
<dbReference type="AlphaFoldDB" id="A0A6P6G7J9"/>
<evidence type="ECO:0000313" key="9">
    <source>
        <dbReference type="Proteomes" id="UP001652623"/>
    </source>
</evidence>
<evidence type="ECO:0000256" key="3">
    <source>
        <dbReference type="ARBA" id="ARBA00022857"/>
    </source>
</evidence>
<dbReference type="PANTHER" id="PTHR43391">
    <property type="entry name" value="RETINOL DEHYDROGENASE-RELATED"/>
    <property type="match status" value="1"/>
</dbReference>
<keyword evidence="4" id="KW-0735">Signal-anchor</keyword>
<dbReference type="GO" id="GO:0016491">
    <property type="term" value="F:oxidoreductase activity"/>
    <property type="evidence" value="ECO:0007669"/>
    <property type="project" value="UniProtKB-KW"/>
</dbReference>
<dbReference type="GeneID" id="107417986"/>
<keyword evidence="7" id="KW-0472">Membrane</keyword>
<evidence type="ECO:0000256" key="1">
    <source>
        <dbReference type="ARBA" id="ARBA00004606"/>
    </source>
</evidence>
<dbReference type="InterPro" id="IPR036291">
    <property type="entry name" value="NAD(P)-bd_dom_sf"/>
</dbReference>
<dbReference type="PRINTS" id="PR00080">
    <property type="entry name" value="SDRFAMILY"/>
</dbReference>
<dbReference type="Proteomes" id="UP001652623">
    <property type="component" value="Chromosome 2"/>
</dbReference>
<comment type="similarity">
    <text evidence="2 6">Belongs to the short-chain dehydrogenases/reductases (SDR) family.</text>
</comment>
<evidence type="ECO:0000313" key="10">
    <source>
        <dbReference type="RefSeq" id="XP_024930132.3"/>
    </source>
</evidence>
<comment type="subcellular location">
    <subcellularLocation>
        <location evidence="1">Membrane</location>
        <topology evidence="1">Single-pass type II membrane protein</topology>
    </subcellularLocation>
</comment>
<sequence length="310" mass="34825">MDKIHKLLNIVIPPVTLIFIIFFLPPFLIYKFLHSIKRSKCIENVAGKVVLITGASSGIGEHLAYEYARRGARLALAARREDRLKKVADKALELGSPDAIVISADVSKVEDCERIVEETVNHFGQLNHLVNNAGVLHISLFEDFTQFSDIRSIMDTNFLGSVYCTYFAVPHLRKASKGKIIVLSSSAGWITSPRMSIYCASKAAQTSFFETLKAELGRDIGITIVTPGLIESEMTSSQVISKGRLDNLPLQSVEWCTKSIVDSACRGDLYLTEPSWFRVGFWLKVFFPEFLMDYMHFMMISRPWTSNKDA</sequence>
<dbReference type="SUPFAM" id="SSF51735">
    <property type="entry name" value="NAD(P)-binding Rossmann-fold domains"/>
    <property type="match status" value="1"/>
</dbReference>
<dbReference type="PRINTS" id="PR00081">
    <property type="entry name" value="GDHRDH"/>
</dbReference>
<evidence type="ECO:0000256" key="5">
    <source>
        <dbReference type="ARBA" id="ARBA00023002"/>
    </source>
</evidence>
<protein>
    <submittedName>
        <fullName evidence="10">11-beta-hydroxysteroid dehydrogenase A-like</fullName>
    </submittedName>
</protein>
<organism evidence="9 10">
    <name type="scientific">Ziziphus jujuba</name>
    <name type="common">Chinese jujube</name>
    <name type="synonym">Ziziphus sativa</name>
    <dbReference type="NCBI Taxonomy" id="326968"/>
    <lineage>
        <taxon>Eukaryota</taxon>
        <taxon>Viridiplantae</taxon>
        <taxon>Streptophyta</taxon>
        <taxon>Embryophyta</taxon>
        <taxon>Tracheophyta</taxon>
        <taxon>Spermatophyta</taxon>
        <taxon>Magnoliopsida</taxon>
        <taxon>eudicotyledons</taxon>
        <taxon>Gunneridae</taxon>
        <taxon>Pentapetalae</taxon>
        <taxon>rosids</taxon>
        <taxon>fabids</taxon>
        <taxon>Rosales</taxon>
        <taxon>Rhamnaceae</taxon>
        <taxon>Paliureae</taxon>
        <taxon>Ziziphus</taxon>
    </lineage>
</organism>
<dbReference type="GO" id="GO:0016020">
    <property type="term" value="C:membrane"/>
    <property type="evidence" value="ECO:0007669"/>
    <property type="project" value="UniProtKB-SubCell"/>
</dbReference>
<dbReference type="KEGG" id="zju:107417986"/>
<dbReference type="PANTHER" id="PTHR43391:SF90">
    <property type="entry name" value="11-BETA-HYDROXYSTEROID DEHYDROGENASE-LIKE 4A-RELATED"/>
    <property type="match status" value="1"/>
</dbReference>
<dbReference type="Gene3D" id="3.40.50.720">
    <property type="entry name" value="NAD(P)-binding Rossmann-like Domain"/>
    <property type="match status" value="1"/>
</dbReference>
<proteinExistence type="inferred from homology"/>
<reference evidence="10" key="2">
    <citation type="submission" date="2025-08" db="UniProtKB">
        <authorList>
            <consortium name="RefSeq"/>
        </authorList>
    </citation>
    <scope>IDENTIFICATION</scope>
    <source>
        <tissue evidence="10">Seedling</tissue>
    </source>
</reference>
<evidence type="ECO:0000256" key="7">
    <source>
        <dbReference type="SAM" id="Phobius"/>
    </source>
</evidence>
<evidence type="ECO:0000259" key="8">
    <source>
        <dbReference type="SMART" id="SM00822"/>
    </source>
</evidence>
<keyword evidence="7" id="KW-1133">Transmembrane helix</keyword>
<dbReference type="InterPro" id="IPR002347">
    <property type="entry name" value="SDR_fam"/>
</dbReference>
<feature type="transmembrane region" description="Helical" evidence="7">
    <location>
        <begin position="7"/>
        <end position="30"/>
    </location>
</feature>
<name>A0A6P6G7J9_ZIZJJ</name>
<keyword evidence="9" id="KW-1185">Reference proteome</keyword>
<dbReference type="InterPro" id="IPR057326">
    <property type="entry name" value="KR_dom"/>
</dbReference>
<keyword evidence="7" id="KW-0812">Transmembrane</keyword>
<dbReference type="Pfam" id="PF00106">
    <property type="entry name" value="adh_short"/>
    <property type="match status" value="1"/>
</dbReference>
<evidence type="ECO:0000256" key="6">
    <source>
        <dbReference type="RuleBase" id="RU000363"/>
    </source>
</evidence>
<dbReference type="FunCoup" id="A0A6P6G7J9">
    <property type="interactions" value="84"/>
</dbReference>
<gene>
    <name evidence="10" type="primary">LOC107417986</name>
</gene>
<dbReference type="GO" id="GO:0005829">
    <property type="term" value="C:cytosol"/>
    <property type="evidence" value="ECO:0007669"/>
    <property type="project" value="TreeGrafter"/>
</dbReference>
<dbReference type="InParanoid" id="A0A6P6G7J9"/>
<evidence type="ECO:0000256" key="2">
    <source>
        <dbReference type="ARBA" id="ARBA00006484"/>
    </source>
</evidence>
<accession>A0A6P6G7J9</accession>